<dbReference type="OrthoDB" id="9802264at2"/>
<dbReference type="AlphaFoldDB" id="A0A1E3WB15"/>
<dbReference type="PANTHER" id="PTHR43514:SF4">
    <property type="entry name" value="ABC TRANSPORTER I FAMILY MEMBER 10"/>
    <property type="match status" value="1"/>
</dbReference>
<dbReference type="GO" id="GO:0005524">
    <property type="term" value="F:ATP binding"/>
    <property type="evidence" value="ECO:0007669"/>
    <property type="project" value="UniProtKB-KW"/>
</dbReference>
<keyword evidence="2" id="KW-0813">Transport</keyword>
<dbReference type="PROSITE" id="PS00211">
    <property type="entry name" value="ABC_TRANSPORTER_1"/>
    <property type="match status" value="1"/>
</dbReference>
<evidence type="ECO:0000313" key="14">
    <source>
        <dbReference type="Proteomes" id="UP000095042"/>
    </source>
</evidence>
<dbReference type="SMART" id="SM00382">
    <property type="entry name" value="AAA"/>
    <property type="match status" value="1"/>
</dbReference>
<dbReference type="InterPro" id="IPR027417">
    <property type="entry name" value="P-loop_NTPase"/>
</dbReference>
<evidence type="ECO:0000256" key="4">
    <source>
        <dbReference type="ARBA" id="ARBA00022505"/>
    </source>
</evidence>
<dbReference type="SUPFAM" id="SSF52540">
    <property type="entry name" value="P-loop containing nucleoside triphosphate hydrolases"/>
    <property type="match status" value="1"/>
</dbReference>
<keyword evidence="4 10" id="KW-0500">Molybdenum</keyword>
<evidence type="ECO:0000313" key="13">
    <source>
        <dbReference type="EMBL" id="ODS02981.1"/>
    </source>
</evidence>
<dbReference type="NCBIfam" id="TIGR02142">
    <property type="entry name" value="modC_ABC"/>
    <property type="match status" value="1"/>
</dbReference>
<evidence type="ECO:0000256" key="7">
    <source>
        <dbReference type="ARBA" id="ARBA00022840"/>
    </source>
</evidence>
<evidence type="ECO:0000256" key="1">
    <source>
        <dbReference type="ARBA" id="ARBA00005417"/>
    </source>
</evidence>
<evidence type="ECO:0000256" key="2">
    <source>
        <dbReference type="ARBA" id="ARBA00022448"/>
    </source>
</evidence>
<dbReference type="SUPFAM" id="SSF50331">
    <property type="entry name" value="MOP-like"/>
    <property type="match status" value="1"/>
</dbReference>
<comment type="caution">
    <text evidence="13">The sequence shown here is derived from an EMBL/GenBank/DDBJ whole genome shotgun (WGS) entry which is preliminary data.</text>
</comment>
<evidence type="ECO:0000256" key="6">
    <source>
        <dbReference type="ARBA" id="ARBA00022741"/>
    </source>
</evidence>
<gene>
    <name evidence="13" type="ORF">AUC71_12225</name>
</gene>
<dbReference type="Gene3D" id="3.40.50.300">
    <property type="entry name" value="P-loop containing nucleotide triphosphate hydrolases"/>
    <property type="match status" value="1"/>
</dbReference>
<evidence type="ECO:0000256" key="10">
    <source>
        <dbReference type="PROSITE-ProRule" id="PRU01213"/>
    </source>
</evidence>
<feature type="domain" description="Mop" evidence="12">
    <location>
        <begin position="292"/>
        <end position="359"/>
    </location>
</feature>
<sequence length="364" mass="38446">MIGVDVALKLGAFDLDVAFENEAGITCLFGRSGAGKTMTINLIAGLARPDRGRIVLDGRTLVDTETGVFVPPHRRRIGLVFQDARLFPHLTVKQNLVYGRWFAGEAAGRVAFDPVVETLGIGHLLGRKPALLSGGEKQRVAIGRALLTSPALLLMDEPLASLDIERKLEILPLIESLRDAFGIPIVYVSHAVEEVTRLAARVVVLENGRVAAIGPVEEALGPALRAAGLSRFARASVVTGTLSAIDENYGLTEISHPAGKIWLVGRAGTPGQEVRIVVKSTDIALARGPGRDTSIRNTLSGTVGGLETDDGPLTGVAIDLDGHGHLFALATRKAIDELGLAPGERVFALIKTAALDERAVAAEL</sequence>
<dbReference type="InterPro" id="IPR005116">
    <property type="entry name" value="Transp-assoc_OB_typ1"/>
</dbReference>
<accession>A0A1E3WB15</accession>
<dbReference type="InterPro" id="IPR003593">
    <property type="entry name" value="AAA+_ATPase"/>
</dbReference>
<dbReference type="RefSeq" id="WP_069623811.1">
    <property type="nucleotide sequence ID" value="NZ_LPWD01000187.1"/>
</dbReference>
<dbReference type="Proteomes" id="UP000095042">
    <property type="component" value="Unassembled WGS sequence"/>
</dbReference>
<keyword evidence="3" id="KW-1003">Cell membrane</keyword>
<reference evidence="13 14" key="1">
    <citation type="journal article" date="2016" name="Environ. Microbiol.">
        <title>New Methyloceanibacter diversity from North Sea sediments includes methanotroph containing solely the soluble methane monooxygenase.</title>
        <authorList>
            <person name="Vekeman B."/>
            <person name="Kerckhof F.M."/>
            <person name="Cremers G."/>
            <person name="de Vos P."/>
            <person name="Vandamme P."/>
            <person name="Boon N."/>
            <person name="Op den Camp H.J."/>
            <person name="Heylen K."/>
        </authorList>
    </citation>
    <scope>NUCLEOTIDE SEQUENCE [LARGE SCALE GENOMIC DNA]</scope>
    <source>
        <strain evidence="13 14">R-67177</strain>
    </source>
</reference>
<protein>
    <submittedName>
        <fullName evidence="13">Molybdenum ABC transporter ATP-binding protein</fullName>
    </submittedName>
</protein>
<dbReference type="InterPro" id="IPR008995">
    <property type="entry name" value="Mo/tungstate-bd_C_term_dom"/>
</dbReference>
<evidence type="ECO:0000259" key="12">
    <source>
        <dbReference type="PROSITE" id="PS51866"/>
    </source>
</evidence>
<proteinExistence type="inferred from homology"/>
<dbReference type="InterPro" id="IPR050334">
    <property type="entry name" value="Molybdenum_import_ModC"/>
</dbReference>
<dbReference type="InterPro" id="IPR017871">
    <property type="entry name" value="ABC_transporter-like_CS"/>
</dbReference>
<evidence type="ECO:0000256" key="3">
    <source>
        <dbReference type="ARBA" id="ARBA00022475"/>
    </source>
</evidence>
<keyword evidence="9" id="KW-0472">Membrane</keyword>
<dbReference type="GO" id="GO:0015098">
    <property type="term" value="F:molybdate ion transmembrane transporter activity"/>
    <property type="evidence" value="ECO:0007669"/>
    <property type="project" value="InterPro"/>
</dbReference>
<dbReference type="GO" id="GO:0016887">
    <property type="term" value="F:ATP hydrolysis activity"/>
    <property type="evidence" value="ECO:0007669"/>
    <property type="project" value="InterPro"/>
</dbReference>
<dbReference type="InterPro" id="IPR003439">
    <property type="entry name" value="ABC_transporter-like_ATP-bd"/>
</dbReference>
<dbReference type="PROSITE" id="PS50893">
    <property type="entry name" value="ABC_TRANSPORTER_2"/>
    <property type="match status" value="1"/>
</dbReference>
<dbReference type="InterPro" id="IPR004606">
    <property type="entry name" value="Mop_domain"/>
</dbReference>
<dbReference type="EMBL" id="LPWD01000187">
    <property type="protein sequence ID" value="ODS02981.1"/>
    <property type="molecule type" value="Genomic_DNA"/>
</dbReference>
<evidence type="ECO:0000259" key="11">
    <source>
        <dbReference type="PROSITE" id="PS50893"/>
    </source>
</evidence>
<dbReference type="GO" id="GO:0140359">
    <property type="term" value="F:ABC-type transporter activity"/>
    <property type="evidence" value="ECO:0007669"/>
    <property type="project" value="InterPro"/>
</dbReference>
<dbReference type="PANTHER" id="PTHR43514">
    <property type="entry name" value="ABC TRANSPORTER I FAMILY MEMBER 10"/>
    <property type="match status" value="1"/>
</dbReference>
<keyword evidence="7 13" id="KW-0067">ATP-binding</keyword>
<dbReference type="GO" id="GO:0016020">
    <property type="term" value="C:membrane"/>
    <property type="evidence" value="ECO:0007669"/>
    <property type="project" value="InterPro"/>
</dbReference>
<feature type="domain" description="ABC transporter" evidence="11">
    <location>
        <begin position="1"/>
        <end position="232"/>
    </location>
</feature>
<organism evidence="13 14">
    <name type="scientific">Methyloceanibacter marginalis</name>
    <dbReference type="NCBI Taxonomy" id="1774971"/>
    <lineage>
        <taxon>Bacteria</taxon>
        <taxon>Pseudomonadati</taxon>
        <taxon>Pseudomonadota</taxon>
        <taxon>Alphaproteobacteria</taxon>
        <taxon>Hyphomicrobiales</taxon>
        <taxon>Hyphomicrobiaceae</taxon>
        <taxon>Methyloceanibacter</taxon>
    </lineage>
</organism>
<dbReference type="Pfam" id="PF03459">
    <property type="entry name" value="TOBE"/>
    <property type="match status" value="1"/>
</dbReference>
<dbReference type="Gene3D" id="2.40.50.100">
    <property type="match status" value="1"/>
</dbReference>
<keyword evidence="6" id="KW-0547">Nucleotide-binding</keyword>
<evidence type="ECO:0000256" key="5">
    <source>
        <dbReference type="ARBA" id="ARBA00022519"/>
    </source>
</evidence>
<evidence type="ECO:0000256" key="9">
    <source>
        <dbReference type="ARBA" id="ARBA00023136"/>
    </source>
</evidence>
<keyword evidence="14" id="KW-1185">Reference proteome</keyword>
<keyword evidence="8" id="KW-1278">Translocase</keyword>
<name>A0A1E3WB15_9HYPH</name>
<evidence type="ECO:0000256" key="8">
    <source>
        <dbReference type="ARBA" id="ARBA00022967"/>
    </source>
</evidence>
<dbReference type="InterPro" id="IPR011868">
    <property type="entry name" value="ModC_ABC_ATP-bd"/>
</dbReference>
<dbReference type="PROSITE" id="PS51866">
    <property type="entry name" value="MOP"/>
    <property type="match status" value="1"/>
</dbReference>
<keyword evidence="5" id="KW-0997">Cell inner membrane</keyword>
<comment type="similarity">
    <text evidence="1">Belongs to the ABC transporter superfamily.</text>
</comment>
<dbReference type="Pfam" id="PF00005">
    <property type="entry name" value="ABC_tran"/>
    <property type="match status" value="1"/>
</dbReference>